<feature type="domain" description="Calcineurin-like phosphoesterase" evidence="5">
    <location>
        <begin position="148"/>
        <end position="418"/>
    </location>
</feature>
<organism evidence="8 9">
    <name type="scientific">Apiotrichum porosum</name>
    <dbReference type="NCBI Taxonomy" id="105984"/>
    <lineage>
        <taxon>Eukaryota</taxon>
        <taxon>Fungi</taxon>
        <taxon>Dikarya</taxon>
        <taxon>Basidiomycota</taxon>
        <taxon>Agaricomycotina</taxon>
        <taxon>Tremellomycetes</taxon>
        <taxon>Trichosporonales</taxon>
        <taxon>Trichosporonaceae</taxon>
        <taxon>Apiotrichum</taxon>
    </lineage>
</organism>
<dbReference type="CDD" id="cd00839">
    <property type="entry name" value="MPP_PAPs"/>
    <property type="match status" value="1"/>
</dbReference>
<dbReference type="Pfam" id="PF16656">
    <property type="entry name" value="Pur_ac_phosph_N"/>
    <property type="match status" value="1"/>
</dbReference>
<dbReference type="Pfam" id="PF14008">
    <property type="entry name" value="Metallophos_C"/>
    <property type="match status" value="1"/>
</dbReference>
<dbReference type="Pfam" id="PF00149">
    <property type="entry name" value="Metallophos"/>
    <property type="match status" value="1"/>
</dbReference>
<dbReference type="InterPro" id="IPR008963">
    <property type="entry name" value="Purple_acid_Pase-like_N"/>
</dbReference>
<feature type="region of interest" description="Disordered" evidence="4">
    <location>
        <begin position="510"/>
        <end position="557"/>
    </location>
</feature>
<feature type="chain" id="PRO_5018812165" description="Purple acid phosphatase" evidence="3">
    <location>
        <begin position="20"/>
        <end position="557"/>
    </location>
</feature>
<comment type="catalytic activity">
    <reaction evidence="3">
        <text>a phosphate monoester + H2O = an alcohol + phosphate</text>
        <dbReference type="Rhea" id="RHEA:15017"/>
        <dbReference type="ChEBI" id="CHEBI:15377"/>
        <dbReference type="ChEBI" id="CHEBI:30879"/>
        <dbReference type="ChEBI" id="CHEBI:43474"/>
        <dbReference type="ChEBI" id="CHEBI:67140"/>
        <dbReference type="EC" id="3.1.3.2"/>
    </reaction>
</comment>
<keyword evidence="1 3" id="KW-0732">Signal</keyword>
<dbReference type="Gene3D" id="3.60.21.10">
    <property type="match status" value="1"/>
</dbReference>
<dbReference type="SUPFAM" id="SSF56300">
    <property type="entry name" value="Metallo-dependent phosphatases"/>
    <property type="match status" value="1"/>
</dbReference>
<protein>
    <recommendedName>
        <fullName evidence="3">Purple acid phosphatase</fullName>
        <ecNumber evidence="3">3.1.3.2</ecNumber>
    </recommendedName>
</protein>
<dbReference type="AlphaFoldDB" id="A0A427XSS4"/>
<evidence type="ECO:0000313" key="8">
    <source>
        <dbReference type="EMBL" id="RSH81899.1"/>
    </source>
</evidence>
<evidence type="ECO:0000259" key="7">
    <source>
        <dbReference type="Pfam" id="PF16656"/>
    </source>
</evidence>
<feature type="compositionally biased region" description="Low complexity" evidence="4">
    <location>
        <begin position="516"/>
        <end position="548"/>
    </location>
</feature>
<dbReference type="InterPro" id="IPR041792">
    <property type="entry name" value="MPP_PAP"/>
</dbReference>
<dbReference type="OrthoDB" id="45007at2759"/>
<dbReference type="PANTHER" id="PTHR45867">
    <property type="entry name" value="PURPLE ACID PHOSPHATASE"/>
    <property type="match status" value="1"/>
</dbReference>
<feature type="signal peptide" evidence="3">
    <location>
        <begin position="1"/>
        <end position="19"/>
    </location>
</feature>
<dbReference type="GeneID" id="39592639"/>
<keyword evidence="9" id="KW-1185">Reference proteome</keyword>
<dbReference type="InterPro" id="IPR025733">
    <property type="entry name" value="PAPs_C"/>
</dbReference>
<comment type="caution">
    <text evidence="8">The sequence shown here is derived from an EMBL/GenBank/DDBJ whole genome shotgun (WGS) entry which is preliminary data.</text>
</comment>
<evidence type="ECO:0000256" key="2">
    <source>
        <dbReference type="ARBA" id="ARBA00023180"/>
    </source>
</evidence>
<dbReference type="PANTHER" id="PTHR45867:SF10">
    <property type="entry name" value="PURPLE ACID PHOSPHATASE"/>
    <property type="match status" value="1"/>
</dbReference>
<evidence type="ECO:0000256" key="1">
    <source>
        <dbReference type="ARBA" id="ARBA00022729"/>
    </source>
</evidence>
<evidence type="ECO:0000256" key="4">
    <source>
        <dbReference type="SAM" id="MobiDB-lite"/>
    </source>
</evidence>
<keyword evidence="2" id="KW-0325">Glycoprotein</keyword>
<proteinExistence type="inferred from homology"/>
<evidence type="ECO:0000256" key="3">
    <source>
        <dbReference type="RuleBase" id="RU361203"/>
    </source>
</evidence>
<name>A0A427XSS4_9TREE</name>
<gene>
    <name evidence="8" type="ORF">EHS24_008096</name>
</gene>
<dbReference type="InterPro" id="IPR004843">
    <property type="entry name" value="Calcineurin-like_PHP"/>
</dbReference>
<dbReference type="STRING" id="105984.A0A427XSS4"/>
<comment type="similarity">
    <text evidence="3">Belongs to the metallophosphoesterase superfamily. Purple acid phosphatase family.</text>
</comment>
<accession>A0A427XSS4</accession>
<feature type="domain" description="Purple acid phosphatase N-terminal" evidence="7">
    <location>
        <begin position="43"/>
        <end position="136"/>
    </location>
</feature>
<evidence type="ECO:0000259" key="6">
    <source>
        <dbReference type="Pfam" id="PF14008"/>
    </source>
</evidence>
<dbReference type="EC" id="3.1.3.2" evidence="3"/>
<feature type="domain" description="Purple acid phosphatase C-terminal" evidence="6">
    <location>
        <begin position="440"/>
        <end position="501"/>
    </location>
</feature>
<dbReference type="InterPro" id="IPR029052">
    <property type="entry name" value="Metallo-depent_PP-like"/>
</dbReference>
<dbReference type="GO" id="GO:0046872">
    <property type="term" value="F:metal ion binding"/>
    <property type="evidence" value="ECO:0007669"/>
    <property type="project" value="InterPro"/>
</dbReference>
<dbReference type="InterPro" id="IPR015914">
    <property type="entry name" value="PAPs_N"/>
</dbReference>
<dbReference type="SUPFAM" id="SSF49363">
    <property type="entry name" value="Purple acid phosphatase, N-terminal domain"/>
    <property type="match status" value="1"/>
</dbReference>
<reference evidence="8 9" key="1">
    <citation type="submission" date="2018-11" db="EMBL/GenBank/DDBJ databases">
        <title>Genome sequence of Apiotrichum porosum DSM 27194.</title>
        <authorList>
            <person name="Aliyu H."/>
            <person name="Gorte O."/>
            <person name="Ochsenreither K."/>
        </authorList>
    </citation>
    <scope>NUCLEOTIDE SEQUENCE [LARGE SCALE GENOMIC DNA]</scope>
    <source>
        <strain evidence="8 9">DSM 27194</strain>
    </source>
</reference>
<evidence type="ECO:0000259" key="5">
    <source>
        <dbReference type="Pfam" id="PF00149"/>
    </source>
</evidence>
<dbReference type="EMBL" id="RSCE01000006">
    <property type="protein sequence ID" value="RSH81899.1"/>
    <property type="molecule type" value="Genomic_DNA"/>
</dbReference>
<sequence length="557" mass="60780">MSVKLVLAAFAGIATMVVGVPLPNETYPLATVPGTTPFNKVEPLQQRVAFIDANNMAVSWNTYASLPDSEATVHYGLDPLNLDQVAYSNQTTFETSRTFSHHAVLSGLQPKTLYHYRVAHTNCYACNTLPTYTFTTPRSPADTEPYSIAVVADMGLMGPDGLTTVAGTGAAGTLLPNETNTVQSLAQNLDAFEHIIHIGDLAYADYFIKESVGGYFGADNEIVNQTQVVERYEELNEEFYDQITPLTSSKAYMVAVGNHESNCDNGGVTDKTHNISYTASYCMPGQTNFTAYAEHWNMPGTPGAAKNFWYSYDDGMVHYIILDFETDFGQGIYGPDEVGGTGKQMSGSRGKVNEQIDWLKADLAKVDRTKTPWVLAFGHRPYYVSIADARCTQCQEAFEPVLNAGGVDLVMTGHDHVYSRSTAVYNNTADPAGYNDPKYPVYITNGLGGHYDGMDDMDATLPANIEFGIEHVYGWSRLYFANATHMRQDFVASRNSSVLDSFWLYKSRGGNTSPVTTTSKGNNGNGHGSHTSTSSSHHSTPTHKQNGQNGQGQNGQN</sequence>
<evidence type="ECO:0000313" key="9">
    <source>
        <dbReference type="Proteomes" id="UP000279236"/>
    </source>
</evidence>
<dbReference type="GO" id="GO:0003993">
    <property type="term" value="F:acid phosphatase activity"/>
    <property type="evidence" value="ECO:0007669"/>
    <property type="project" value="UniProtKB-EC"/>
</dbReference>
<keyword evidence="3" id="KW-0378">Hydrolase</keyword>
<dbReference type="RefSeq" id="XP_028476354.1">
    <property type="nucleotide sequence ID" value="XM_028623421.1"/>
</dbReference>
<dbReference type="Gene3D" id="2.60.40.380">
    <property type="entry name" value="Purple acid phosphatase-like, N-terminal"/>
    <property type="match status" value="1"/>
</dbReference>
<dbReference type="Proteomes" id="UP000279236">
    <property type="component" value="Unassembled WGS sequence"/>
</dbReference>